<evidence type="ECO:0000256" key="1">
    <source>
        <dbReference type="SAM" id="MobiDB-lite"/>
    </source>
</evidence>
<accession>A0AAV7UPE4</accession>
<sequence length="84" mass="9609">MSTERTPDSWRRRRRDMRNAETKESQSEAKSKGEPVSNREEQVERRSQQCPGINMALPVDIITQLTLLLVDKNISTSYMSVPGS</sequence>
<reference evidence="2" key="1">
    <citation type="journal article" date="2022" name="bioRxiv">
        <title>Sequencing and chromosome-scale assembly of the giantPleurodeles waltlgenome.</title>
        <authorList>
            <person name="Brown T."/>
            <person name="Elewa A."/>
            <person name="Iarovenko S."/>
            <person name="Subramanian E."/>
            <person name="Araus A.J."/>
            <person name="Petzold A."/>
            <person name="Susuki M."/>
            <person name="Suzuki K.-i.T."/>
            <person name="Hayashi T."/>
            <person name="Toyoda A."/>
            <person name="Oliveira C."/>
            <person name="Osipova E."/>
            <person name="Leigh N.D."/>
            <person name="Simon A."/>
            <person name="Yun M.H."/>
        </authorList>
    </citation>
    <scope>NUCLEOTIDE SEQUENCE</scope>
    <source>
        <strain evidence="2">20211129_DDA</strain>
        <tissue evidence="2">Liver</tissue>
    </source>
</reference>
<comment type="caution">
    <text evidence="2">The sequence shown here is derived from an EMBL/GenBank/DDBJ whole genome shotgun (WGS) entry which is preliminary data.</text>
</comment>
<protein>
    <submittedName>
        <fullName evidence="2">Uncharacterized protein</fullName>
    </submittedName>
</protein>
<gene>
    <name evidence="2" type="ORF">NDU88_000045</name>
</gene>
<feature type="region of interest" description="Disordered" evidence="1">
    <location>
        <begin position="1"/>
        <end position="49"/>
    </location>
</feature>
<evidence type="ECO:0000313" key="2">
    <source>
        <dbReference type="EMBL" id="KAJ1190723.1"/>
    </source>
</evidence>
<proteinExistence type="predicted"/>
<dbReference type="EMBL" id="JANPWB010000004">
    <property type="protein sequence ID" value="KAJ1190723.1"/>
    <property type="molecule type" value="Genomic_DNA"/>
</dbReference>
<feature type="compositionally biased region" description="Basic and acidic residues" evidence="1">
    <location>
        <begin position="1"/>
        <end position="10"/>
    </location>
</feature>
<dbReference type="AlphaFoldDB" id="A0AAV7UPE4"/>
<keyword evidence="3" id="KW-1185">Reference proteome</keyword>
<evidence type="ECO:0000313" key="3">
    <source>
        <dbReference type="Proteomes" id="UP001066276"/>
    </source>
</evidence>
<organism evidence="2 3">
    <name type="scientific">Pleurodeles waltl</name>
    <name type="common">Iberian ribbed newt</name>
    <dbReference type="NCBI Taxonomy" id="8319"/>
    <lineage>
        <taxon>Eukaryota</taxon>
        <taxon>Metazoa</taxon>
        <taxon>Chordata</taxon>
        <taxon>Craniata</taxon>
        <taxon>Vertebrata</taxon>
        <taxon>Euteleostomi</taxon>
        <taxon>Amphibia</taxon>
        <taxon>Batrachia</taxon>
        <taxon>Caudata</taxon>
        <taxon>Salamandroidea</taxon>
        <taxon>Salamandridae</taxon>
        <taxon>Pleurodelinae</taxon>
        <taxon>Pleurodeles</taxon>
    </lineage>
</organism>
<feature type="compositionally biased region" description="Basic and acidic residues" evidence="1">
    <location>
        <begin position="17"/>
        <end position="47"/>
    </location>
</feature>
<dbReference type="Proteomes" id="UP001066276">
    <property type="component" value="Chromosome 2_2"/>
</dbReference>
<name>A0AAV7UPE4_PLEWA</name>